<dbReference type="PANTHER" id="PTHR44068:SF11">
    <property type="entry name" value="GERANYL DIPHOSPHATE 2-C-METHYLTRANSFERASE"/>
    <property type="match status" value="1"/>
</dbReference>
<evidence type="ECO:0000313" key="2">
    <source>
        <dbReference type="EMBL" id="MBC8360648.1"/>
    </source>
</evidence>
<proteinExistence type="predicted"/>
<comment type="caution">
    <text evidence="2">The sequence shown here is derived from an EMBL/GenBank/DDBJ whole genome shotgun (WGS) entry which is preliminary data.</text>
</comment>
<dbReference type="Gene3D" id="3.40.50.150">
    <property type="entry name" value="Vaccinia Virus protein VP39"/>
    <property type="match status" value="1"/>
</dbReference>
<dbReference type="InterPro" id="IPR041698">
    <property type="entry name" value="Methyltransf_25"/>
</dbReference>
<dbReference type="AlphaFoldDB" id="A0A8J6NVC9"/>
<dbReference type="Pfam" id="PF13649">
    <property type="entry name" value="Methyltransf_25"/>
    <property type="match status" value="1"/>
</dbReference>
<dbReference type="GO" id="GO:0032259">
    <property type="term" value="P:methylation"/>
    <property type="evidence" value="ECO:0007669"/>
    <property type="project" value="UniProtKB-KW"/>
</dbReference>
<keyword evidence="2" id="KW-0489">Methyltransferase</keyword>
<evidence type="ECO:0000313" key="3">
    <source>
        <dbReference type="Proteomes" id="UP000603434"/>
    </source>
</evidence>
<name>A0A8J6NVC9_9BACT</name>
<keyword evidence="2" id="KW-0808">Transferase</keyword>
<accession>A0A8J6NVC9</accession>
<protein>
    <submittedName>
        <fullName evidence="2">Class I SAM-dependent methyltransferase</fullName>
    </submittedName>
</protein>
<dbReference type="CDD" id="cd02440">
    <property type="entry name" value="AdoMet_MTases"/>
    <property type="match status" value="1"/>
</dbReference>
<reference evidence="2 3" key="1">
    <citation type="submission" date="2020-08" db="EMBL/GenBank/DDBJ databases">
        <title>Bridging the membrane lipid divide: bacteria of the FCB group superphylum have the potential to synthesize archaeal ether lipids.</title>
        <authorList>
            <person name="Villanueva L."/>
            <person name="Von Meijenfeldt F.A.B."/>
            <person name="Westbye A.B."/>
            <person name="Yadav S."/>
            <person name="Hopmans E.C."/>
            <person name="Dutilh B.E."/>
            <person name="Sinninghe Damste J.S."/>
        </authorList>
    </citation>
    <scope>NUCLEOTIDE SEQUENCE [LARGE SCALE GENOMIC DNA]</scope>
    <source>
        <strain evidence="2">NIOZ-UU30</strain>
    </source>
</reference>
<dbReference type="InterPro" id="IPR050447">
    <property type="entry name" value="Erg6_SMT_methyltransf"/>
</dbReference>
<dbReference type="InterPro" id="IPR029063">
    <property type="entry name" value="SAM-dependent_MTases_sf"/>
</dbReference>
<sequence length="205" mass="23312">MKLNWAERWVVNNPLRVCQQQIEIKWLKRMMTLAPGAAVLEVGCGRGAGAKLILRTFRPARLHIQDLDIEMVLKARQYLSMIELEKTSLSVGDAVCLPFKTGTLDAVFGFGFLHHVPAWRSGLSEVARVLKTGGIYYFEELYPQLYQNFVTKHIVLHPEHDRFSSHDLRNGLDQTGLILKDAFEIKKMGILGVAAKDNRNRLLKN</sequence>
<feature type="domain" description="Methyltransferase" evidence="1">
    <location>
        <begin position="39"/>
        <end position="134"/>
    </location>
</feature>
<dbReference type="PANTHER" id="PTHR44068">
    <property type="entry name" value="ZGC:194242"/>
    <property type="match status" value="1"/>
</dbReference>
<dbReference type="GO" id="GO:0008168">
    <property type="term" value="F:methyltransferase activity"/>
    <property type="evidence" value="ECO:0007669"/>
    <property type="project" value="UniProtKB-KW"/>
</dbReference>
<dbReference type="EMBL" id="JACNJH010000099">
    <property type="protein sequence ID" value="MBC8360648.1"/>
    <property type="molecule type" value="Genomic_DNA"/>
</dbReference>
<gene>
    <name evidence="2" type="ORF">H8E23_04545</name>
</gene>
<dbReference type="Proteomes" id="UP000603434">
    <property type="component" value="Unassembled WGS sequence"/>
</dbReference>
<organism evidence="2 3">
    <name type="scientific">Candidatus Desulfatibia profunda</name>
    <dbReference type="NCBI Taxonomy" id="2841695"/>
    <lineage>
        <taxon>Bacteria</taxon>
        <taxon>Pseudomonadati</taxon>
        <taxon>Thermodesulfobacteriota</taxon>
        <taxon>Desulfobacteria</taxon>
        <taxon>Desulfobacterales</taxon>
        <taxon>Desulfobacterales incertae sedis</taxon>
        <taxon>Candidatus Desulfatibia</taxon>
    </lineage>
</organism>
<dbReference type="SUPFAM" id="SSF53335">
    <property type="entry name" value="S-adenosyl-L-methionine-dependent methyltransferases"/>
    <property type="match status" value="1"/>
</dbReference>
<evidence type="ECO:0000259" key="1">
    <source>
        <dbReference type="Pfam" id="PF13649"/>
    </source>
</evidence>